<dbReference type="PRINTS" id="PR00194">
    <property type="entry name" value="TROPOMYOSIN"/>
</dbReference>
<keyword evidence="5" id="KW-1185">Reference proteome</keyword>
<dbReference type="SUPFAM" id="SSF57997">
    <property type="entry name" value="Tropomyosin"/>
    <property type="match status" value="1"/>
</dbReference>
<evidence type="ECO:0008006" key="6">
    <source>
        <dbReference type="Google" id="ProtNLM"/>
    </source>
</evidence>
<dbReference type="RefSeq" id="XP_020898229.1">
    <property type="nucleotide sequence ID" value="XM_021042570.2"/>
</dbReference>
<organism evidence="4 5">
    <name type="scientific">Exaiptasia diaphana</name>
    <name type="common">Tropical sea anemone</name>
    <name type="synonym">Aiptasia pulchella</name>
    <dbReference type="NCBI Taxonomy" id="2652724"/>
    <lineage>
        <taxon>Eukaryota</taxon>
        <taxon>Metazoa</taxon>
        <taxon>Cnidaria</taxon>
        <taxon>Anthozoa</taxon>
        <taxon>Hexacorallia</taxon>
        <taxon>Actiniaria</taxon>
        <taxon>Aiptasiidae</taxon>
        <taxon>Exaiptasia</taxon>
    </lineage>
</organism>
<evidence type="ECO:0000256" key="3">
    <source>
        <dbReference type="SAM" id="Coils"/>
    </source>
</evidence>
<feature type="coiled-coil region" evidence="3">
    <location>
        <begin position="113"/>
        <end position="154"/>
    </location>
</feature>
<dbReference type="KEGG" id="epa:110236999"/>
<sequence length="244" mass="28701">MESLKRKVLQTRQEIEKADIKEKYFRKLLRRQGERATLAEMEADGLKNRIKEIESQIAKINDKTYQISLGVQAKNLEADDSEKDRKGMESKEFEHSDQIALLEDRVADVVRIVEEKEIKLEEAKFRFNESKANLQAAVERAETNENKIVALEDEVHSTCKALYTFERKTERRFKKNDYLEDKIEDLDLRRRNAILRADDSQREAKRLQMQADKLSESLSREKKRVAFLKRELEDAQADLNIARN</sequence>
<dbReference type="InterPro" id="IPR000533">
    <property type="entry name" value="Tropomyosin"/>
</dbReference>
<comment type="similarity">
    <text evidence="1">Belongs to the tropomyosin family.</text>
</comment>
<proteinExistence type="inferred from homology"/>
<dbReference type="PANTHER" id="PTHR19269">
    <property type="entry name" value="TROPOMYOSIN"/>
    <property type="match status" value="1"/>
</dbReference>
<dbReference type="GeneID" id="110236999"/>
<evidence type="ECO:0000256" key="2">
    <source>
        <dbReference type="ARBA" id="ARBA00023054"/>
    </source>
</evidence>
<dbReference type="EnsemblMetazoa" id="XM_021042570.2">
    <property type="protein sequence ID" value="XP_020898229.1"/>
    <property type="gene ID" value="LOC110236999"/>
</dbReference>
<reference evidence="4" key="1">
    <citation type="submission" date="2022-11" db="UniProtKB">
        <authorList>
            <consortium name="EnsemblMetazoa"/>
        </authorList>
    </citation>
    <scope>IDENTIFICATION</scope>
</reference>
<evidence type="ECO:0000313" key="4">
    <source>
        <dbReference type="EnsemblMetazoa" id="XP_020898229.1"/>
    </source>
</evidence>
<dbReference type="OMA" id="NLHCVER"/>
<name>A0A913X382_EXADI</name>
<evidence type="ECO:0000256" key="1">
    <source>
        <dbReference type="ARBA" id="ARBA00009036"/>
    </source>
</evidence>
<keyword evidence="2 3" id="KW-0175">Coiled coil</keyword>
<evidence type="ECO:0000313" key="5">
    <source>
        <dbReference type="Proteomes" id="UP000887567"/>
    </source>
</evidence>
<dbReference type="Pfam" id="PF00261">
    <property type="entry name" value="Tropomyosin"/>
    <property type="match status" value="1"/>
</dbReference>
<dbReference type="Gene3D" id="1.20.5.170">
    <property type="match status" value="1"/>
</dbReference>
<accession>A0A913X382</accession>
<feature type="coiled-coil region" evidence="3">
    <location>
        <begin position="1"/>
        <end position="63"/>
    </location>
</feature>
<dbReference type="AlphaFoldDB" id="A0A913X382"/>
<dbReference type="Proteomes" id="UP000887567">
    <property type="component" value="Unplaced"/>
</dbReference>
<protein>
    <recommendedName>
        <fullName evidence="6">Tropomyosin</fullName>
    </recommendedName>
</protein>
<dbReference type="OrthoDB" id="128924at2759"/>
<feature type="coiled-coil region" evidence="3">
    <location>
        <begin position="183"/>
        <end position="238"/>
    </location>
</feature>